<proteinExistence type="predicted"/>
<keyword evidence="1" id="KW-0732">Signal</keyword>
<dbReference type="EMBL" id="BPQM01000065">
    <property type="protein sequence ID" value="GJD79596.1"/>
    <property type="molecule type" value="Genomic_DNA"/>
</dbReference>
<feature type="chain" id="PRO_5041365107" evidence="1">
    <location>
        <begin position="23"/>
        <end position="68"/>
    </location>
</feature>
<comment type="caution">
    <text evidence="2">The sequence shown here is derived from an EMBL/GenBank/DDBJ whole genome shotgun (WGS) entry which is preliminary data.</text>
</comment>
<accession>A0AA37HQA2</accession>
<dbReference type="Proteomes" id="UP001055108">
    <property type="component" value="Unassembled WGS sequence"/>
</dbReference>
<reference evidence="2" key="2">
    <citation type="submission" date="2021-08" db="EMBL/GenBank/DDBJ databases">
        <authorList>
            <person name="Tani A."/>
            <person name="Ola A."/>
            <person name="Ogura Y."/>
            <person name="Katsura K."/>
            <person name="Hayashi T."/>
        </authorList>
    </citation>
    <scope>NUCLEOTIDE SEQUENCE</scope>
    <source>
        <strain evidence="2">NBRC 103626</strain>
    </source>
</reference>
<sequence>MRLLPLLVVFALLATGLGYALAASPCPDDFSRCDTAPSRIVETPASTQVGAGVRLGSVDRNVQSSNSR</sequence>
<dbReference type="AlphaFoldDB" id="A0AA37HQA2"/>
<evidence type="ECO:0000256" key="1">
    <source>
        <dbReference type="SAM" id="SignalP"/>
    </source>
</evidence>
<feature type="signal peptide" evidence="1">
    <location>
        <begin position="1"/>
        <end position="22"/>
    </location>
</feature>
<evidence type="ECO:0000313" key="2">
    <source>
        <dbReference type="EMBL" id="GJD79596.1"/>
    </source>
</evidence>
<gene>
    <name evidence="2" type="ORF">NBEOAGPD_2825</name>
</gene>
<name>A0AA37HQA2_9HYPH</name>
<organism evidence="2 3">
    <name type="scientific">Methylobacterium gregans</name>
    <dbReference type="NCBI Taxonomy" id="374424"/>
    <lineage>
        <taxon>Bacteria</taxon>
        <taxon>Pseudomonadati</taxon>
        <taxon>Pseudomonadota</taxon>
        <taxon>Alphaproteobacteria</taxon>
        <taxon>Hyphomicrobiales</taxon>
        <taxon>Methylobacteriaceae</taxon>
        <taxon>Methylobacterium</taxon>
    </lineage>
</organism>
<reference evidence="2" key="1">
    <citation type="journal article" date="2016" name="Front. Microbiol.">
        <title>Genome Sequence of the Piezophilic, Mesophilic Sulfate-Reducing Bacterium Desulfovibrio indicus J2T.</title>
        <authorList>
            <person name="Cao J."/>
            <person name="Maignien L."/>
            <person name="Shao Z."/>
            <person name="Alain K."/>
            <person name="Jebbar M."/>
        </authorList>
    </citation>
    <scope>NUCLEOTIDE SEQUENCE</scope>
    <source>
        <strain evidence="2">NBRC 103626</strain>
    </source>
</reference>
<protein>
    <submittedName>
        <fullName evidence="2">Uncharacterized protein</fullName>
    </submittedName>
</protein>
<evidence type="ECO:0000313" key="3">
    <source>
        <dbReference type="Proteomes" id="UP001055108"/>
    </source>
</evidence>
<keyword evidence="3" id="KW-1185">Reference proteome</keyword>